<evidence type="ECO:0000256" key="1">
    <source>
        <dbReference type="ARBA" id="ARBA00001946"/>
    </source>
</evidence>
<feature type="domain" description="Nudix hydrolase" evidence="3">
    <location>
        <begin position="22"/>
        <end position="156"/>
    </location>
</feature>
<organism evidence="4 5">
    <name type="scientific">Mycoplasma marinum</name>
    <dbReference type="NCBI Taxonomy" id="1937190"/>
    <lineage>
        <taxon>Bacteria</taxon>
        <taxon>Bacillati</taxon>
        <taxon>Mycoplasmatota</taxon>
        <taxon>Mollicutes</taxon>
        <taxon>Mycoplasmataceae</taxon>
        <taxon>Mycoplasma</taxon>
    </lineage>
</organism>
<dbReference type="SUPFAM" id="SSF55811">
    <property type="entry name" value="Nudix"/>
    <property type="match status" value="1"/>
</dbReference>
<gene>
    <name evidence="4" type="ORF">C4B24_04575</name>
</gene>
<evidence type="ECO:0000256" key="2">
    <source>
        <dbReference type="ARBA" id="ARBA00022801"/>
    </source>
</evidence>
<evidence type="ECO:0000313" key="5">
    <source>
        <dbReference type="Proteomes" id="UP000294192"/>
    </source>
</evidence>
<dbReference type="RefSeq" id="WP_131599583.1">
    <property type="nucleotide sequence ID" value="NZ_CBDBYK010000028.1"/>
</dbReference>
<name>A0A4R0XJ89_9MOLU</name>
<dbReference type="Proteomes" id="UP000294192">
    <property type="component" value="Unassembled WGS sequence"/>
</dbReference>
<dbReference type="PANTHER" id="PTHR43046:SF2">
    <property type="entry name" value="8-OXO-DGTP DIPHOSPHATASE-RELATED"/>
    <property type="match status" value="1"/>
</dbReference>
<dbReference type="InterPro" id="IPR020084">
    <property type="entry name" value="NUDIX_hydrolase_CS"/>
</dbReference>
<keyword evidence="5" id="KW-1185">Reference proteome</keyword>
<dbReference type="InterPro" id="IPR015797">
    <property type="entry name" value="NUDIX_hydrolase-like_dom_sf"/>
</dbReference>
<dbReference type="PANTHER" id="PTHR43046">
    <property type="entry name" value="GDP-MANNOSE MANNOSYL HYDROLASE"/>
    <property type="match status" value="1"/>
</dbReference>
<dbReference type="InterPro" id="IPR000086">
    <property type="entry name" value="NUDIX_hydrolase_dom"/>
</dbReference>
<comment type="caution">
    <text evidence="4">The sequence shown here is derived from an EMBL/GenBank/DDBJ whole genome shotgun (WGS) entry which is preliminary data.</text>
</comment>
<dbReference type="PROSITE" id="PS51462">
    <property type="entry name" value="NUDIX"/>
    <property type="match status" value="1"/>
</dbReference>
<dbReference type="Pfam" id="PF00293">
    <property type="entry name" value="NUDIX"/>
    <property type="match status" value="1"/>
</dbReference>
<proteinExistence type="predicted"/>
<sequence length="163" mass="18761">MKQPNKDYIMDIRSKLNNHDLIMVPSATVIPFKDNKVLLQKRSDTGTWGTFGGGIQYNEKIQDTAIRELLEESNLECKDIQPFGIYSLFPIEYANKDKVNAFTIAFICSLKDKNAFKANDGETIEAAWFNIEQIKELTFWNKACKEIIIDAFSFIESKEFICK</sequence>
<evidence type="ECO:0000259" key="3">
    <source>
        <dbReference type="PROSITE" id="PS51462"/>
    </source>
</evidence>
<dbReference type="OrthoDB" id="9816289at2"/>
<comment type="cofactor">
    <cofactor evidence="1">
        <name>Mg(2+)</name>
        <dbReference type="ChEBI" id="CHEBI:18420"/>
    </cofactor>
</comment>
<accession>A0A4R0XJ89</accession>
<dbReference type="EMBL" id="PSZO01000041">
    <property type="protein sequence ID" value="TCG10484.1"/>
    <property type="molecule type" value="Genomic_DNA"/>
</dbReference>
<keyword evidence="2" id="KW-0378">Hydrolase</keyword>
<dbReference type="AlphaFoldDB" id="A0A4R0XJ89"/>
<dbReference type="Gene3D" id="3.90.79.10">
    <property type="entry name" value="Nucleoside Triphosphate Pyrophosphohydrolase"/>
    <property type="match status" value="1"/>
</dbReference>
<dbReference type="PROSITE" id="PS00893">
    <property type="entry name" value="NUDIX_BOX"/>
    <property type="match status" value="1"/>
</dbReference>
<reference evidence="4 5" key="1">
    <citation type="submission" date="2018-02" db="EMBL/GenBank/DDBJ databases">
        <title>Mycoplasma marinum and Mycoplasma todarodis sp. nov., moderately halophilic and psychrotolerant mycoplasmas isolated from cephalopods.</title>
        <authorList>
            <person name="Viver T."/>
        </authorList>
    </citation>
    <scope>NUCLEOTIDE SEQUENCE [LARGE SCALE GENOMIC DNA]</scope>
    <source>
        <strain evidence="4 5">PE</strain>
    </source>
</reference>
<dbReference type="GO" id="GO:0016787">
    <property type="term" value="F:hydrolase activity"/>
    <property type="evidence" value="ECO:0007669"/>
    <property type="project" value="UniProtKB-KW"/>
</dbReference>
<evidence type="ECO:0000313" key="4">
    <source>
        <dbReference type="EMBL" id="TCG10484.1"/>
    </source>
</evidence>
<protein>
    <recommendedName>
        <fullName evidence="3">Nudix hydrolase domain-containing protein</fullName>
    </recommendedName>
</protein>